<protein>
    <recommendedName>
        <fullName evidence="2">YncI copper-binding domain-containing protein</fullName>
    </recommendedName>
</protein>
<accession>A0AA37WUW2</accession>
<dbReference type="Gene3D" id="2.60.40.2230">
    <property type="entry name" value="Uncharacterised protein YcnI-like PF07987, DUF1775"/>
    <property type="match status" value="1"/>
</dbReference>
<dbReference type="InterPro" id="IPR007410">
    <property type="entry name" value="LpqE-like"/>
</dbReference>
<reference evidence="4" key="1">
    <citation type="journal article" date="2019" name="Int. J. Syst. Evol. Microbiol.">
        <title>The Global Catalogue of Microorganisms (GCM) 10K type strain sequencing project: providing services to taxonomists for standard genome sequencing and annotation.</title>
        <authorList>
            <consortium name="The Broad Institute Genomics Platform"/>
            <consortium name="The Broad Institute Genome Sequencing Center for Infectious Disease"/>
            <person name="Wu L."/>
            <person name="Ma J."/>
        </authorList>
    </citation>
    <scope>NUCLEOTIDE SEQUENCE [LARGE SCALE GENOMIC DNA]</scope>
    <source>
        <strain evidence="4">NBRC 103632</strain>
    </source>
</reference>
<dbReference type="Proteomes" id="UP001157440">
    <property type="component" value="Unassembled WGS sequence"/>
</dbReference>
<gene>
    <name evidence="3" type="ORF">GCM10007890_35310</name>
</gene>
<keyword evidence="1" id="KW-0732">Signal</keyword>
<dbReference type="InterPro" id="IPR038507">
    <property type="entry name" value="YcnI-like_sf"/>
</dbReference>
<organism evidence="3 4">
    <name type="scientific">Methylobacterium tardum</name>
    <dbReference type="NCBI Taxonomy" id="374432"/>
    <lineage>
        <taxon>Bacteria</taxon>
        <taxon>Pseudomonadati</taxon>
        <taxon>Pseudomonadota</taxon>
        <taxon>Alphaproteobacteria</taxon>
        <taxon>Hyphomicrobiales</taxon>
        <taxon>Methylobacteriaceae</taxon>
        <taxon>Methylobacterium</taxon>
    </lineage>
</organism>
<evidence type="ECO:0000256" key="1">
    <source>
        <dbReference type="SAM" id="SignalP"/>
    </source>
</evidence>
<dbReference type="CDD" id="cd08545">
    <property type="entry name" value="YcnI_like"/>
    <property type="match status" value="1"/>
</dbReference>
<dbReference type="EMBL" id="BSPL01000017">
    <property type="protein sequence ID" value="GLS71518.1"/>
    <property type="molecule type" value="Genomic_DNA"/>
</dbReference>
<sequence>MKTFVSAALGLGLLASAAQAHAVLERKQASPGASYRGVVQIMHGCSGKPTTRVSVTIPEGLIGAKPMPKPGWTLATTRGAYAKTYTTHHGTASEGVTAITWSGGSLPDDEIDEFTFLAQVADTFEPGATVYVPVQQDCSEGGYSWTEVPKPGQDAHDLKAAAPAFRIVQVAQMGGAMAAPAASPAASAPVKAGDLTIETPWLRATPNGAKVAGGYVRITNTGSTPDTLTGAAVPFAKSGDIHSMSMDGGVMKMAPVSGGLTIKPGETVELKPGGYHLMFEGLTGAPKAGESVSGTLTFQRAGSVPVTFSVAPIGAASPGGQHQHQH</sequence>
<dbReference type="Pfam" id="PF07987">
    <property type="entry name" value="DUF1775"/>
    <property type="match status" value="1"/>
</dbReference>
<dbReference type="PIRSF" id="PIRSF037139">
    <property type="entry name" value="UCP037139"/>
    <property type="match status" value="1"/>
</dbReference>
<feature type="domain" description="YncI copper-binding" evidence="2">
    <location>
        <begin position="21"/>
        <end position="166"/>
    </location>
</feature>
<evidence type="ECO:0000313" key="4">
    <source>
        <dbReference type="Proteomes" id="UP001157440"/>
    </source>
</evidence>
<name>A0AA37WUW2_9HYPH</name>
<evidence type="ECO:0000259" key="2">
    <source>
        <dbReference type="Pfam" id="PF07987"/>
    </source>
</evidence>
<dbReference type="InterPro" id="IPR058248">
    <property type="entry name" value="Lxx211020-like"/>
</dbReference>
<dbReference type="PANTHER" id="PTHR36302">
    <property type="entry name" value="BLR7088 PROTEIN"/>
    <property type="match status" value="1"/>
</dbReference>
<keyword evidence="4" id="KW-1185">Reference proteome</keyword>
<dbReference type="RefSeq" id="WP_238194000.1">
    <property type="nucleotide sequence ID" value="NZ_BPQZ01000001.1"/>
</dbReference>
<dbReference type="AlphaFoldDB" id="A0AA37WUW2"/>
<feature type="signal peptide" evidence="1">
    <location>
        <begin position="1"/>
        <end position="22"/>
    </location>
</feature>
<feature type="chain" id="PRO_5041329694" description="YncI copper-binding domain-containing protein" evidence="1">
    <location>
        <begin position="23"/>
        <end position="326"/>
    </location>
</feature>
<dbReference type="PANTHER" id="PTHR36302:SF1">
    <property type="entry name" value="COPPER CHAPERONE PCU(A)C"/>
    <property type="match status" value="1"/>
</dbReference>
<dbReference type="InterPro" id="IPR012533">
    <property type="entry name" value="YcnI-copper_dom"/>
</dbReference>
<proteinExistence type="predicted"/>
<dbReference type="Pfam" id="PF04314">
    <property type="entry name" value="PCuAC"/>
    <property type="match status" value="1"/>
</dbReference>
<dbReference type="InterPro" id="IPR036182">
    <property type="entry name" value="PCuAC_sf"/>
</dbReference>
<evidence type="ECO:0000313" key="3">
    <source>
        <dbReference type="EMBL" id="GLS71518.1"/>
    </source>
</evidence>
<comment type="caution">
    <text evidence="3">The sequence shown here is derived from an EMBL/GenBank/DDBJ whole genome shotgun (WGS) entry which is preliminary data.</text>
</comment>
<dbReference type="Gene3D" id="2.60.40.1890">
    <property type="entry name" value="PCu(A)C copper chaperone"/>
    <property type="match status" value="1"/>
</dbReference>
<dbReference type="SUPFAM" id="SSF110087">
    <property type="entry name" value="DR1885-like metal-binding protein"/>
    <property type="match status" value="1"/>
</dbReference>
<dbReference type="InterPro" id="IPR021174">
    <property type="entry name" value="UCP037139"/>
</dbReference>